<reference evidence="2" key="1">
    <citation type="journal article" date="2015" name="Nature">
        <title>Complex archaea that bridge the gap between prokaryotes and eukaryotes.</title>
        <authorList>
            <person name="Spang A."/>
            <person name="Saw J.H."/>
            <person name="Jorgensen S.L."/>
            <person name="Zaremba-Niedzwiedzka K."/>
            <person name="Martijn J."/>
            <person name="Lind A.E."/>
            <person name="van Eijk R."/>
            <person name="Schleper C."/>
            <person name="Guy L."/>
            <person name="Ettema T.J."/>
        </authorList>
    </citation>
    <scope>NUCLEOTIDE SEQUENCE</scope>
</reference>
<comment type="caution">
    <text evidence="2">The sequence shown here is derived from an EMBL/GenBank/DDBJ whole genome shotgun (WGS) entry which is preliminary data.</text>
</comment>
<name>A0A0F9MSA2_9ZZZZ</name>
<dbReference type="EMBL" id="LAZR01004434">
    <property type="protein sequence ID" value="KKN08619.1"/>
    <property type="molecule type" value="Genomic_DNA"/>
</dbReference>
<evidence type="ECO:0000259" key="1">
    <source>
        <dbReference type="Pfam" id="PF22237"/>
    </source>
</evidence>
<feature type="domain" description="SO2946-like C-terminal" evidence="1">
    <location>
        <begin position="383"/>
        <end position="543"/>
    </location>
</feature>
<proteinExistence type="predicted"/>
<gene>
    <name evidence="2" type="ORF">LCGC14_1054990</name>
</gene>
<protein>
    <recommendedName>
        <fullName evidence="1">SO2946-like C-terminal domain-containing protein</fullName>
    </recommendedName>
</protein>
<organism evidence="2">
    <name type="scientific">marine sediment metagenome</name>
    <dbReference type="NCBI Taxonomy" id="412755"/>
    <lineage>
        <taxon>unclassified sequences</taxon>
        <taxon>metagenomes</taxon>
        <taxon>ecological metagenomes</taxon>
    </lineage>
</organism>
<dbReference type="AlphaFoldDB" id="A0A0F9MSA2"/>
<sequence length="554" mass="56987">MRPIWPLVLFLSLTVSSWAQIVTDPGAGAGGGVTDHGALTGLADNDHVGYLQTSGSNTVGAAQALWAAADMLCAEGGTADAFETCIDFQDPSADITINVPLLSGAFFVTTLTSNPNAANTVWGIAGGFAFEGFAVDGFETTLTVTNPTADRAIILADVAGTVTLNDSTPIANDFARFTGTDVLEGRSAVETLSDIAAESATSNDFDPDRLLGDATDDNKVDQDILEGFGASADPKLILRDSDAADGDDNYVLDIDATDTGSGTEDIDITETVQVAGVATNVMVVSASGGTMTLGSAGLAPVLADGAIATTQTAADNSTKVATTAYADAAGGSGFDPETSVRMYTDFTFCHGSGATADSFDFSDRGNGAGNTITLSPGDVTNAHPGVCAAEMGTTATGYATIVSRGIMVGAGATTIKGVFKTEANLSDGTDGYQLVAGIMDDAAVANSDGCWLRYEDSVNTGKFEYVCANTSTETTSDSAVTVVASTWYKWEITFNSGNTSVNFLIDNANSADITTNLPATTNEMQLVMGGYKTSGTTNREVGLDMMYYQKDVTR</sequence>
<dbReference type="Pfam" id="PF22237">
    <property type="entry name" value="SO2946-like_C"/>
    <property type="match status" value="1"/>
</dbReference>
<dbReference type="InterPro" id="IPR053978">
    <property type="entry name" value="SO2946-like_C"/>
</dbReference>
<evidence type="ECO:0000313" key="2">
    <source>
        <dbReference type="EMBL" id="KKN08619.1"/>
    </source>
</evidence>
<accession>A0A0F9MSA2</accession>